<organism evidence="1 2">
    <name type="scientific">Caenorhabditis angaria</name>
    <dbReference type="NCBI Taxonomy" id="860376"/>
    <lineage>
        <taxon>Eukaryota</taxon>
        <taxon>Metazoa</taxon>
        <taxon>Ecdysozoa</taxon>
        <taxon>Nematoda</taxon>
        <taxon>Chromadorea</taxon>
        <taxon>Rhabditida</taxon>
        <taxon>Rhabditina</taxon>
        <taxon>Rhabditomorpha</taxon>
        <taxon>Rhabditoidea</taxon>
        <taxon>Rhabditidae</taxon>
        <taxon>Peloderinae</taxon>
        <taxon>Caenorhabditis</taxon>
    </lineage>
</organism>
<dbReference type="AlphaFoldDB" id="A0A9P1MVP2"/>
<name>A0A9P1MVP2_9PELO</name>
<reference evidence="1" key="1">
    <citation type="submission" date="2022-11" db="EMBL/GenBank/DDBJ databases">
        <authorList>
            <person name="Kikuchi T."/>
        </authorList>
    </citation>
    <scope>NUCLEOTIDE SEQUENCE</scope>
    <source>
        <strain evidence="1">PS1010</strain>
    </source>
</reference>
<evidence type="ECO:0000313" key="2">
    <source>
        <dbReference type="Proteomes" id="UP001152747"/>
    </source>
</evidence>
<keyword evidence="2" id="KW-1185">Reference proteome</keyword>
<proteinExistence type="predicted"/>
<evidence type="ECO:0000313" key="1">
    <source>
        <dbReference type="EMBL" id="CAI5441427.1"/>
    </source>
</evidence>
<gene>
    <name evidence="1" type="ORF">CAMP_LOCUS4064</name>
</gene>
<sequence>MYCITTSLKNASCEEKSRHDALLKQLTNNYLQNKVKLISLIVHLLKMPHGQAAAINREEFAKIFRGYDKVFGYTLFRLVFHRKLGILVRSLTMEYNIYIPSAVIKASIPCFNKNPVGIKLLFEKILDDAADNKAIDTDSLLGELIAIPEKKALLELKGLRCNAAVAIDFLLTCGDSQSFIMSLWLKNLQELKMNLSRHDEKMLHDSLTNFTKSLFSTSSSIKL</sequence>
<accession>A0A9P1MVP2</accession>
<dbReference type="Proteomes" id="UP001152747">
    <property type="component" value="Unassembled WGS sequence"/>
</dbReference>
<protein>
    <submittedName>
        <fullName evidence="1">Uncharacterized protein</fullName>
    </submittedName>
</protein>
<comment type="caution">
    <text evidence="1">The sequence shown here is derived from an EMBL/GenBank/DDBJ whole genome shotgun (WGS) entry which is preliminary data.</text>
</comment>
<dbReference type="EMBL" id="CANHGI010000002">
    <property type="protein sequence ID" value="CAI5441427.1"/>
    <property type="molecule type" value="Genomic_DNA"/>
</dbReference>